<accession>A0ABQ8TS84</accession>
<name>A0ABQ8TS84_PERAM</name>
<evidence type="ECO:0000313" key="2">
    <source>
        <dbReference type="Proteomes" id="UP001148838"/>
    </source>
</evidence>
<dbReference type="EMBL" id="JAJSOF020000003">
    <property type="protein sequence ID" value="KAJ4449153.1"/>
    <property type="molecule type" value="Genomic_DNA"/>
</dbReference>
<organism evidence="1 2">
    <name type="scientific">Periplaneta americana</name>
    <name type="common">American cockroach</name>
    <name type="synonym">Blatta americana</name>
    <dbReference type="NCBI Taxonomy" id="6978"/>
    <lineage>
        <taxon>Eukaryota</taxon>
        <taxon>Metazoa</taxon>
        <taxon>Ecdysozoa</taxon>
        <taxon>Arthropoda</taxon>
        <taxon>Hexapoda</taxon>
        <taxon>Insecta</taxon>
        <taxon>Pterygota</taxon>
        <taxon>Neoptera</taxon>
        <taxon>Polyneoptera</taxon>
        <taxon>Dictyoptera</taxon>
        <taxon>Blattodea</taxon>
        <taxon>Blattoidea</taxon>
        <taxon>Blattidae</taxon>
        <taxon>Blattinae</taxon>
        <taxon>Periplaneta</taxon>
    </lineage>
</organism>
<keyword evidence="2" id="KW-1185">Reference proteome</keyword>
<comment type="caution">
    <text evidence="1">The sequence shown here is derived from an EMBL/GenBank/DDBJ whole genome shotgun (WGS) entry which is preliminary data.</text>
</comment>
<reference evidence="1 2" key="1">
    <citation type="journal article" date="2022" name="Allergy">
        <title>Genome assembly and annotation of Periplaneta americana reveal a comprehensive cockroach allergen profile.</title>
        <authorList>
            <person name="Wang L."/>
            <person name="Xiong Q."/>
            <person name="Saelim N."/>
            <person name="Wang L."/>
            <person name="Nong W."/>
            <person name="Wan A.T."/>
            <person name="Shi M."/>
            <person name="Liu X."/>
            <person name="Cao Q."/>
            <person name="Hui J.H.L."/>
            <person name="Sookrung N."/>
            <person name="Leung T.F."/>
            <person name="Tungtrongchitr A."/>
            <person name="Tsui S.K.W."/>
        </authorList>
    </citation>
    <scope>NUCLEOTIDE SEQUENCE [LARGE SCALE GENOMIC DNA]</scope>
    <source>
        <strain evidence="1">PWHHKU_190912</strain>
    </source>
</reference>
<sequence>MDLREVGYDDRDWINLAQDRDRWRAYWPYYKSPLFSVDYYDDDNDDNDDDVDDCVATNNKQGVNKTPLTVAIFHYWRPLHELVGQDPRLLGGGG</sequence>
<dbReference type="Proteomes" id="UP001148838">
    <property type="component" value="Unassembled WGS sequence"/>
</dbReference>
<protein>
    <submittedName>
        <fullName evidence="1">Uncharacterized protein</fullName>
    </submittedName>
</protein>
<proteinExistence type="predicted"/>
<gene>
    <name evidence="1" type="ORF">ANN_00549</name>
</gene>
<evidence type="ECO:0000313" key="1">
    <source>
        <dbReference type="EMBL" id="KAJ4449153.1"/>
    </source>
</evidence>